<comment type="similarity">
    <text evidence="3">Belongs to the peptidase C56 family. HSP31-like subfamily.</text>
</comment>
<name>A0A8J3YR45_9ACTN</name>
<dbReference type="InterPro" id="IPR029062">
    <property type="entry name" value="Class_I_gatase-like"/>
</dbReference>
<dbReference type="InterPro" id="IPR002818">
    <property type="entry name" value="DJ-1/PfpI"/>
</dbReference>
<dbReference type="GO" id="GO:0005737">
    <property type="term" value="C:cytoplasm"/>
    <property type="evidence" value="ECO:0007669"/>
    <property type="project" value="TreeGrafter"/>
</dbReference>
<keyword evidence="1" id="KW-0346">Stress response</keyword>
<dbReference type="GO" id="GO:0019243">
    <property type="term" value="P:methylglyoxal catabolic process to D-lactate via S-lactoyl-glutathione"/>
    <property type="evidence" value="ECO:0007669"/>
    <property type="project" value="TreeGrafter"/>
</dbReference>
<accession>A0A8J3YR45</accession>
<evidence type="ECO:0000313" key="5">
    <source>
        <dbReference type="EMBL" id="GIJ48248.1"/>
    </source>
</evidence>
<dbReference type="AlphaFoldDB" id="A0A8J3YR45"/>
<dbReference type="EMBL" id="BOPF01000019">
    <property type="protein sequence ID" value="GIJ48248.1"/>
    <property type="molecule type" value="Genomic_DNA"/>
</dbReference>
<evidence type="ECO:0000259" key="4">
    <source>
        <dbReference type="Pfam" id="PF01965"/>
    </source>
</evidence>
<reference evidence="5" key="1">
    <citation type="submission" date="2021-01" db="EMBL/GenBank/DDBJ databases">
        <title>Whole genome shotgun sequence of Virgisporangium aliadipatigenens NBRC 105644.</title>
        <authorList>
            <person name="Komaki H."/>
            <person name="Tamura T."/>
        </authorList>
    </citation>
    <scope>NUCLEOTIDE SEQUENCE</scope>
    <source>
        <strain evidence="5">NBRC 105644</strain>
    </source>
</reference>
<dbReference type="Proteomes" id="UP000619260">
    <property type="component" value="Unassembled WGS sequence"/>
</dbReference>
<proteinExistence type="inferred from homology"/>
<protein>
    <submittedName>
        <fullName evidence="5">Dimethylallyltransferase</fullName>
    </submittedName>
</protein>
<comment type="caution">
    <text evidence="5">The sequence shown here is derived from an EMBL/GenBank/DDBJ whole genome shotgun (WGS) entry which is preliminary data.</text>
</comment>
<evidence type="ECO:0000256" key="2">
    <source>
        <dbReference type="ARBA" id="ARBA00023239"/>
    </source>
</evidence>
<evidence type="ECO:0000256" key="1">
    <source>
        <dbReference type="ARBA" id="ARBA00023016"/>
    </source>
</evidence>
<dbReference type="SUPFAM" id="SSF52317">
    <property type="entry name" value="Class I glutamine amidotransferase-like"/>
    <property type="match status" value="1"/>
</dbReference>
<keyword evidence="6" id="KW-1185">Reference proteome</keyword>
<evidence type="ECO:0000313" key="6">
    <source>
        <dbReference type="Proteomes" id="UP000619260"/>
    </source>
</evidence>
<dbReference type="InterPro" id="IPR050325">
    <property type="entry name" value="Prot/Nucl_acid_deglycase"/>
</dbReference>
<sequence length="230" mass="23844">MTKILMIVSAAHELRLADGTAHPTGYWAEEVAEPHRILTGAGVRVDIATPGGRVPAPDAASLQGENAHLRDYLDAIDGLRAPLVLAEMKAADYDAVFLPGGHGPMQDLATDADLGALLHDANARHQPVAALCHGPAALLSTTTTDAGFAYAGRRLTVFTDAEERAGGLGDTVPYLVESRLRELGAIVEAGAAWSSTVVVDGTLVTGQNPQSSAAVAQALLELLQAGERDA</sequence>
<organism evidence="5 6">
    <name type="scientific">Virgisporangium aliadipatigenens</name>
    <dbReference type="NCBI Taxonomy" id="741659"/>
    <lineage>
        <taxon>Bacteria</taxon>
        <taxon>Bacillati</taxon>
        <taxon>Actinomycetota</taxon>
        <taxon>Actinomycetes</taxon>
        <taxon>Micromonosporales</taxon>
        <taxon>Micromonosporaceae</taxon>
        <taxon>Virgisporangium</taxon>
    </lineage>
</organism>
<dbReference type="Pfam" id="PF01965">
    <property type="entry name" value="DJ-1_PfpI"/>
    <property type="match status" value="1"/>
</dbReference>
<dbReference type="GO" id="GO:0019172">
    <property type="term" value="F:glyoxalase III activity"/>
    <property type="evidence" value="ECO:0007669"/>
    <property type="project" value="TreeGrafter"/>
</dbReference>
<gene>
    <name evidence="5" type="ORF">Val02_51340</name>
</gene>
<feature type="domain" description="DJ-1/PfpI" evidence="4">
    <location>
        <begin position="29"/>
        <end position="221"/>
    </location>
</feature>
<evidence type="ECO:0000256" key="3">
    <source>
        <dbReference type="ARBA" id="ARBA00038493"/>
    </source>
</evidence>
<dbReference type="RefSeq" id="WP_203901735.1">
    <property type="nucleotide sequence ID" value="NZ_BOPF01000019.1"/>
</dbReference>
<dbReference type="Gene3D" id="3.40.50.880">
    <property type="match status" value="1"/>
</dbReference>
<dbReference type="PANTHER" id="PTHR48094:SF11">
    <property type="entry name" value="GLUTATHIONE-INDEPENDENT GLYOXALASE HSP31-RELATED"/>
    <property type="match status" value="1"/>
</dbReference>
<dbReference type="PANTHER" id="PTHR48094">
    <property type="entry name" value="PROTEIN/NUCLEIC ACID DEGLYCASE DJ-1-RELATED"/>
    <property type="match status" value="1"/>
</dbReference>
<keyword evidence="2" id="KW-0456">Lyase</keyword>
<dbReference type="CDD" id="cd03141">
    <property type="entry name" value="GATase1_Hsp31_like"/>
    <property type="match status" value="1"/>
</dbReference>